<dbReference type="Proteomes" id="UP000619265">
    <property type="component" value="Unassembled WGS sequence"/>
</dbReference>
<reference evidence="3" key="2">
    <citation type="submission" date="2020-03" db="EMBL/GenBank/DDBJ databases">
        <title>Walnut 2.0.</title>
        <authorList>
            <person name="Marrano A."/>
            <person name="Britton M."/>
            <person name="Zimin A.V."/>
            <person name="Zaini P.A."/>
            <person name="Workman R."/>
            <person name="Puiu D."/>
            <person name="Bianco L."/>
            <person name="Allen B.J."/>
            <person name="Troggio M."/>
            <person name="Leslie C.A."/>
            <person name="Timp W."/>
            <person name="Dendekar A."/>
            <person name="Salzberg S.L."/>
            <person name="Neale D.B."/>
        </authorList>
    </citation>
    <scope>NUCLEOTIDE SEQUENCE</scope>
    <source>
        <tissue evidence="3">Leaves</tissue>
    </source>
</reference>
<dbReference type="PANTHER" id="PTHR36595:SF2">
    <property type="entry name" value="SERINE_THREONINE-PROTEIN KINASE FHKB-RELATED"/>
    <property type="match status" value="1"/>
</dbReference>
<dbReference type="PANTHER" id="PTHR36595">
    <property type="entry name" value="TRANSMEMBRANE PROTEIN"/>
    <property type="match status" value="1"/>
</dbReference>
<dbReference type="EMBL" id="LIHL02000012">
    <property type="protein sequence ID" value="KAF5453369.1"/>
    <property type="molecule type" value="Genomic_DNA"/>
</dbReference>
<evidence type="ECO:0000256" key="1">
    <source>
        <dbReference type="SAM" id="MobiDB-lite"/>
    </source>
</evidence>
<protein>
    <submittedName>
        <fullName evidence="3">Uncharacterized protein</fullName>
    </submittedName>
</protein>
<feature type="compositionally biased region" description="Acidic residues" evidence="1">
    <location>
        <begin position="136"/>
        <end position="160"/>
    </location>
</feature>
<dbReference type="Gramene" id="Jr12_21360_p1">
    <property type="protein sequence ID" value="cds.Jr12_21360_p1"/>
    <property type="gene ID" value="Jr12_21360"/>
</dbReference>
<comment type="caution">
    <text evidence="3">The sequence shown here is derived from an EMBL/GenBank/DDBJ whole genome shotgun (WGS) entry which is preliminary data.</text>
</comment>
<gene>
    <name evidence="3" type="ORF">F2P56_028274</name>
</gene>
<name>A0A833WZP5_JUGRE</name>
<feature type="non-terminal residue" evidence="3">
    <location>
        <position position="1"/>
    </location>
</feature>
<reference evidence="3" key="1">
    <citation type="submission" date="2015-10" db="EMBL/GenBank/DDBJ databases">
        <authorList>
            <person name="Martinez-Garcia P.J."/>
            <person name="Crepeau M.W."/>
            <person name="Puiu D."/>
            <person name="Gonzalez-Ibeas D."/>
            <person name="Whalen J."/>
            <person name="Stevens K."/>
            <person name="Paul R."/>
            <person name="Butterfield T."/>
            <person name="Britton M."/>
            <person name="Reagan R."/>
            <person name="Chakraborty S."/>
            <person name="Walawage S.L."/>
            <person name="Vasquez-Gross H.A."/>
            <person name="Cardeno C."/>
            <person name="Famula R."/>
            <person name="Pratt K."/>
            <person name="Kuruganti S."/>
            <person name="Aradhya M.K."/>
            <person name="Leslie C.A."/>
            <person name="Dandekar A.M."/>
            <person name="Salzberg S.L."/>
            <person name="Wegrzyn J.L."/>
            <person name="Langley C.H."/>
            <person name="Neale D.B."/>
        </authorList>
    </citation>
    <scope>NUCLEOTIDE SEQUENCE</scope>
    <source>
        <tissue evidence="3">Leaves</tissue>
    </source>
</reference>
<accession>A0A833WZP5</accession>
<keyword evidence="2" id="KW-0472">Membrane</keyword>
<organism evidence="3 4">
    <name type="scientific">Juglans regia</name>
    <name type="common">English walnut</name>
    <dbReference type="NCBI Taxonomy" id="51240"/>
    <lineage>
        <taxon>Eukaryota</taxon>
        <taxon>Viridiplantae</taxon>
        <taxon>Streptophyta</taxon>
        <taxon>Embryophyta</taxon>
        <taxon>Tracheophyta</taxon>
        <taxon>Spermatophyta</taxon>
        <taxon>Magnoliopsida</taxon>
        <taxon>eudicotyledons</taxon>
        <taxon>Gunneridae</taxon>
        <taxon>Pentapetalae</taxon>
        <taxon>rosids</taxon>
        <taxon>fabids</taxon>
        <taxon>Fagales</taxon>
        <taxon>Juglandaceae</taxon>
        <taxon>Juglans</taxon>
    </lineage>
</organism>
<feature type="transmembrane region" description="Helical" evidence="2">
    <location>
        <begin position="65"/>
        <end position="83"/>
    </location>
</feature>
<dbReference type="AlphaFoldDB" id="A0A833WZP5"/>
<evidence type="ECO:0000313" key="3">
    <source>
        <dbReference type="EMBL" id="KAF5453369.1"/>
    </source>
</evidence>
<feature type="region of interest" description="Disordered" evidence="1">
    <location>
        <begin position="126"/>
        <end position="165"/>
    </location>
</feature>
<sequence>IDENRQKPTWVLKGMKIASLPVLLLCLLFLLILLIFLSLSLSVSKQHNIFLSTYEFIVVKKSTRVAVFFMFNVIIITIFRGNLKPSTEDTDNWLLSFPHIVYEAGDEATKDETTWQEEYYDEDSDVDHEYNHGYDGYEEDNDDDADGGDDGFESEDDQQDKDDLERRIKEFIAKNYRQRREELMYEAGLHGSYRVQKYPALANF</sequence>
<feature type="transmembrane region" description="Helical" evidence="2">
    <location>
        <begin position="20"/>
        <end position="44"/>
    </location>
</feature>
<keyword evidence="2" id="KW-0812">Transmembrane</keyword>
<keyword evidence="2" id="KW-1133">Transmembrane helix</keyword>
<evidence type="ECO:0000313" key="4">
    <source>
        <dbReference type="Proteomes" id="UP000619265"/>
    </source>
</evidence>
<evidence type="ECO:0000256" key="2">
    <source>
        <dbReference type="SAM" id="Phobius"/>
    </source>
</evidence>
<proteinExistence type="predicted"/>